<evidence type="ECO:0000256" key="4">
    <source>
        <dbReference type="PROSITE-ProRule" id="PRU00169"/>
    </source>
</evidence>
<dbReference type="EMBL" id="JAJHJB010000011">
    <property type="protein sequence ID" value="MCC5465674.1"/>
    <property type="molecule type" value="Genomic_DNA"/>
</dbReference>
<evidence type="ECO:0000313" key="9">
    <source>
        <dbReference type="Proteomes" id="UP001165492"/>
    </source>
</evidence>
<organism evidence="8 9">
    <name type="scientific">Pelosinus baikalensis</name>
    <dbReference type="NCBI Taxonomy" id="2892015"/>
    <lineage>
        <taxon>Bacteria</taxon>
        <taxon>Bacillati</taxon>
        <taxon>Bacillota</taxon>
        <taxon>Negativicutes</taxon>
        <taxon>Selenomonadales</taxon>
        <taxon>Sporomusaceae</taxon>
        <taxon>Pelosinus</taxon>
    </lineage>
</organism>
<dbReference type="Gene3D" id="1.10.10.10">
    <property type="entry name" value="Winged helix-like DNA-binding domain superfamily/Winged helix DNA-binding domain"/>
    <property type="match status" value="1"/>
</dbReference>
<dbReference type="CDD" id="cd00383">
    <property type="entry name" value="trans_reg_C"/>
    <property type="match status" value="1"/>
</dbReference>
<dbReference type="InterPro" id="IPR036388">
    <property type="entry name" value="WH-like_DNA-bd_sf"/>
</dbReference>
<evidence type="ECO:0000256" key="2">
    <source>
        <dbReference type="ARBA" id="ARBA00023125"/>
    </source>
</evidence>
<dbReference type="SUPFAM" id="SSF46894">
    <property type="entry name" value="C-terminal effector domain of the bipartite response regulators"/>
    <property type="match status" value="1"/>
</dbReference>
<reference evidence="8" key="1">
    <citation type="submission" date="2021-11" db="EMBL/GenBank/DDBJ databases">
        <title>Description of a new species Pelosinus isolated from the bottom sediments of Lake Baikal.</title>
        <authorList>
            <person name="Zakharyuk A."/>
        </authorList>
    </citation>
    <scope>NUCLEOTIDE SEQUENCE</scope>
    <source>
        <strain evidence="8">Bkl1</strain>
    </source>
</reference>
<evidence type="ECO:0000313" key="8">
    <source>
        <dbReference type="EMBL" id="MCC5465674.1"/>
    </source>
</evidence>
<protein>
    <submittedName>
        <fullName evidence="8">Response regulator transcription factor</fullName>
    </submittedName>
</protein>
<dbReference type="InterPro" id="IPR001789">
    <property type="entry name" value="Sig_transdc_resp-reg_receiver"/>
</dbReference>
<dbReference type="Proteomes" id="UP001165492">
    <property type="component" value="Unassembled WGS sequence"/>
</dbReference>
<evidence type="ECO:0000256" key="3">
    <source>
        <dbReference type="ARBA" id="ARBA00023163"/>
    </source>
</evidence>
<feature type="modified residue" description="4-aspartylphosphate" evidence="4">
    <location>
        <position position="53"/>
    </location>
</feature>
<feature type="DNA-binding region" description="OmpR/PhoB-type" evidence="5">
    <location>
        <begin position="132"/>
        <end position="231"/>
    </location>
</feature>
<dbReference type="SMART" id="SM00862">
    <property type="entry name" value="Trans_reg_C"/>
    <property type="match status" value="1"/>
</dbReference>
<evidence type="ECO:0000256" key="1">
    <source>
        <dbReference type="ARBA" id="ARBA00023015"/>
    </source>
</evidence>
<dbReference type="Gene3D" id="6.10.250.690">
    <property type="match status" value="1"/>
</dbReference>
<keyword evidence="4" id="KW-0597">Phosphoprotein</keyword>
<dbReference type="Pfam" id="PF00486">
    <property type="entry name" value="Trans_reg_C"/>
    <property type="match status" value="1"/>
</dbReference>
<dbReference type="PANTHER" id="PTHR48111:SF2">
    <property type="entry name" value="RESPONSE REGULATOR SAER"/>
    <property type="match status" value="1"/>
</dbReference>
<dbReference type="SUPFAM" id="SSF52172">
    <property type="entry name" value="CheY-like"/>
    <property type="match status" value="1"/>
</dbReference>
<keyword evidence="9" id="KW-1185">Reference proteome</keyword>
<dbReference type="InterPro" id="IPR011006">
    <property type="entry name" value="CheY-like_superfamily"/>
</dbReference>
<evidence type="ECO:0000256" key="5">
    <source>
        <dbReference type="PROSITE-ProRule" id="PRU01091"/>
    </source>
</evidence>
<comment type="caution">
    <text evidence="8">The sequence shown here is derived from an EMBL/GenBank/DDBJ whole genome shotgun (WGS) entry which is preliminary data.</text>
</comment>
<keyword evidence="2 5" id="KW-0238">DNA-binding</keyword>
<sequence>MPNRILIIDDDRELCTLLKKCVSKETIDADICHSGIEGLDALSNSNYQLVVLDVMMPGIDGFDTLEKIRQTSRVPVMMLTSKTENSDKVRGLRSGADDYLTKPFEVEEFNARVVSLIRRYTTLNSVKVEDKIKVLSFQGLSIELDTCIVIANGQQLQLPAKEFDVLRYLAENQGKVLTKQQIYEKVWQEQYAYDDANLMGYISRLRKKIESDPNNPTYIQTVKGMGYRFNREV</sequence>
<gene>
    <name evidence="8" type="ORF">LMF89_09940</name>
</gene>
<dbReference type="PROSITE" id="PS50110">
    <property type="entry name" value="RESPONSE_REGULATORY"/>
    <property type="match status" value="1"/>
</dbReference>
<dbReference type="RefSeq" id="WP_229534904.1">
    <property type="nucleotide sequence ID" value="NZ_JAJHJB010000011.1"/>
</dbReference>
<feature type="domain" description="OmpR/PhoB-type" evidence="7">
    <location>
        <begin position="132"/>
        <end position="231"/>
    </location>
</feature>
<keyword evidence="1" id="KW-0805">Transcription regulation</keyword>
<accession>A0ABS8HT22</accession>
<dbReference type="PROSITE" id="PS51755">
    <property type="entry name" value="OMPR_PHOB"/>
    <property type="match status" value="1"/>
</dbReference>
<dbReference type="PANTHER" id="PTHR48111">
    <property type="entry name" value="REGULATOR OF RPOS"/>
    <property type="match status" value="1"/>
</dbReference>
<proteinExistence type="predicted"/>
<keyword evidence="3" id="KW-0804">Transcription</keyword>
<dbReference type="InterPro" id="IPR001867">
    <property type="entry name" value="OmpR/PhoB-type_DNA-bd"/>
</dbReference>
<dbReference type="Pfam" id="PF00072">
    <property type="entry name" value="Response_reg"/>
    <property type="match status" value="1"/>
</dbReference>
<feature type="domain" description="Response regulatory" evidence="6">
    <location>
        <begin position="4"/>
        <end position="117"/>
    </location>
</feature>
<evidence type="ECO:0000259" key="7">
    <source>
        <dbReference type="PROSITE" id="PS51755"/>
    </source>
</evidence>
<dbReference type="Gene3D" id="3.40.50.2300">
    <property type="match status" value="1"/>
</dbReference>
<evidence type="ECO:0000259" key="6">
    <source>
        <dbReference type="PROSITE" id="PS50110"/>
    </source>
</evidence>
<dbReference type="InterPro" id="IPR039420">
    <property type="entry name" value="WalR-like"/>
</dbReference>
<dbReference type="SMART" id="SM00448">
    <property type="entry name" value="REC"/>
    <property type="match status" value="1"/>
</dbReference>
<dbReference type="InterPro" id="IPR016032">
    <property type="entry name" value="Sig_transdc_resp-reg_C-effctor"/>
</dbReference>
<name>A0ABS8HT22_9FIRM</name>